<evidence type="ECO:0000313" key="4">
    <source>
        <dbReference type="EMBL" id="KAL0437314.1"/>
    </source>
</evidence>
<comment type="caution">
    <text evidence="4">The sequence shown here is derived from an EMBL/GenBank/DDBJ whole genome shotgun (WGS) entry which is preliminary data.</text>
</comment>
<keyword evidence="2" id="KW-0677">Repeat</keyword>
<dbReference type="PANTHER" id="PTHR22838">
    <property type="entry name" value="WD REPEAT PROTEIN 26-RELATED"/>
    <property type="match status" value="1"/>
</dbReference>
<dbReference type="InterPro" id="IPR006594">
    <property type="entry name" value="LisH"/>
</dbReference>
<feature type="domain" description="CTLH" evidence="3">
    <location>
        <begin position="48"/>
        <end position="105"/>
    </location>
</feature>
<dbReference type="InterPro" id="IPR006595">
    <property type="entry name" value="CTLH_C"/>
</dbReference>
<protein>
    <submittedName>
        <fullName evidence="4">WD repeat-containing protein WDS</fullName>
    </submittedName>
</protein>
<evidence type="ECO:0000259" key="3">
    <source>
        <dbReference type="PROSITE" id="PS50897"/>
    </source>
</evidence>
<sequence>MENMETRVGPKGLIKKHELVRIIIQCLYSIGYSKSAACLESESCITCKSPELESLESQILKANWDDCIRNLDKINGLTDETRASALFLVLKQCLLECLDSGDISLALNILQKHLSALKIGKEKVHKLSYELLSLKGQGLGFIDYDAVHELRKRLLSDLKKVLPPPITLPEGRLEHLVEMAVCAQVDGCIYHSSSDMISLYRDHHCDRGHFPTETIQVELWISLTFAAKHSLGMLKIQIWKLII</sequence>
<dbReference type="AlphaFoldDB" id="A0AAW2W6E9"/>
<keyword evidence="1" id="KW-0853">WD repeat</keyword>
<evidence type="ECO:0000256" key="2">
    <source>
        <dbReference type="ARBA" id="ARBA00022737"/>
    </source>
</evidence>
<dbReference type="Pfam" id="PF23627">
    <property type="entry name" value="LisH_WDR26"/>
    <property type="match status" value="1"/>
</dbReference>
<dbReference type="SMART" id="SM00668">
    <property type="entry name" value="CTLH"/>
    <property type="match status" value="1"/>
</dbReference>
<accession>A0AAW2W6E9</accession>
<dbReference type="EMBL" id="JACGWJ010000002">
    <property type="protein sequence ID" value="KAL0437314.1"/>
    <property type="molecule type" value="Genomic_DNA"/>
</dbReference>
<organism evidence="4">
    <name type="scientific">Sesamum radiatum</name>
    <name type="common">Black benniseed</name>
    <dbReference type="NCBI Taxonomy" id="300843"/>
    <lineage>
        <taxon>Eukaryota</taxon>
        <taxon>Viridiplantae</taxon>
        <taxon>Streptophyta</taxon>
        <taxon>Embryophyta</taxon>
        <taxon>Tracheophyta</taxon>
        <taxon>Spermatophyta</taxon>
        <taxon>Magnoliopsida</taxon>
        <taxon>eudicotyledons</taxon>
        <taxon>Gunneridae</taxon>
        <taxon>Pentapetalae</taxon>
        <taxon>asterids</taxon>
        <taxon>lamiids</taxon>
        <taxon>Lamiales</taxon>
        <taxon>Pedaliaceae</taxon>
        <taxon>Sesamum</taxon>
    </lineage>
</organism>
<name>A0AAW2W6E9_SESRA</name>
<dbReference type="PROSITE" id="PS50896">
    <property type="entry name" value="LISH"/>
    <property type="match status" value="1"/>
</dbReference>
<reference evidence="4" key="2">
    <citation type="journal article" date="2024" name="Plant">
        <title>Genomic evolution and insights into agronomic trait innovations of Sesamum species.</title>
        <authorList>
            <person name="Miao H."/>
            <person name="Wang L."/>
            <person name="Qu L."/>
            <person name="Liu H."/>
            <person name="Sun Y."/>
            <person name="Le M."/>
            <person name="Wang Q."/>
            <person name="Wei S."/>
            <person name="Zheng Y."/>
            <person name="Lin W."/>
            <person name="Duan Y."/>
            <person name="Cao H."/>
            <person name="Xiong S."/>
            <person name="Wang X."/>
            <person name="Wei L."/>
            <person name="Li C."/>
            <person name="Ma Q."/>
            <person name="Ju M."/>
            <person name="Zhao R."/>
            <person name="Li G."/>
            <person name="Mu C."/>
            <person name="Tian Q."/>
            <person name="Mei H."/>
            <person name="Zhang T."/>
            <person name="Gao T."/>
            <person name="Zhang H."/>
        </authorList>
    </citation>
    <scope>NUCLEOTIDE SEQUENCE</scope>
    <source>
        <strain evidence="4">G02</strain>
    </source>
</reference>
<evidence type="ECO:0000256" key="1">
    <source>
        <dbReference type="ARBA" id="ARBA00022574"/>
    </source>
</evidence>
<dbReference type="PROSITE" id="PS50897">
    <property type="entry name" value="CTLH"/>
    <property type="match status" value="1"/>
</dbReference>
<dbReference type="InterPro" id="IPR051350">
    <property type="entry name" value="WD_repeat-ST_regulator"/>
</dbReference>
<gene>
    <name evidence="4" type="ORF">Sradi_0439300</name>
</gene>
<dbReference type="PANTHER" id="PTHR22838:SF23">
    <property type="entry name" value="WD REPEAT-CONTAINING PROTEIN WDS HOMOLOG"/>
    <property type="match status" value="1"/>
</dbReference>
<reference evidence="4" key="1">
    <citation type="submission" date="2020-06" db="EMBL/GenBank/DDBJ databases">
        <authorList>
            <person name="Li T."/>
            <person name="Hu X."/>
            <person name="Zhang T."/>
            <person name="Song X."/>
            <person name="Zhang H."/>
            <person name="Dai N."/>
            <person name="Sheng W."/>
            <person name="Hou X."/>
            <person name="Wei L."/>
        </authorList>
    </citation>
    <scope>NUCLEOTIDE SEQUENCE</scope>
    <source>
        <strain evidence="4">G02</strain>
        <tissue evidence="4">Leaf</tissue>
    </source>
</reference>
<dbReference type="SMART" id="SM00667">
    <property type="entry name" value="LisH"/>
    <property type="match status" value="1"/>
</dbReference>
<proteinExistence type="predicted"/>